<dbReference type="InterPro" id="IPR012337">
    <property type="entry name" value="RNaseH-like_sf"/>
</dbReference>
<protein>
    <recommendedName>
        <fullName evidence="1">Reverse transcriptase domain-containing protein</fullName>
    </recommendedName>
</protein>
<gene>
    <name evidence="2" type="ORF">ACJIZ3_003699</name>
</gene>
<dbReference type="InterPro" id="IPR002156">
    <property type="entry name" value="RNaseH_domain"/>
</dbReference>
<dbReference type="PROSITE" id="PS50878">
    <property type="entry name" value="RT_POL"/>
    <property type="match status" value="1"/>
</dbReference>
<dbReference type="InterPro" id="IPR005135">
    <property type="entry name" value="Endo/exonuclease/phosphatase"/>
</dbReference>
<proteinExistence type="predicted"/>
<dbReference type="PANTHER" id="PTHR33116:SF86">
    <property type="entry name" value="REVERSE TRANSCRIPTASE DOMAIN-CONTAINING PROTEIN"/>
    <property type="match status" value="1"/>
</dbReference>
<dbReference type="CDD" id="cd01650">
    <property type="entry name" value="RT_nLTR_like"/>
    <property type="match status" value="1"/>
</dbReference>
<dbReference type="Pfam" id="PF00078">
    <property type="entry name" value="RVT_1"/>
    <property type="match status" value="1"/>
</dbReference>
<organism evidence="2 3">
    <name type="scientific">Penstemon smallii</name>
    <dbReference type="NCBI Taxonomy" id="265156"/>
    <lineage>
        <taxon>Eukaryota</taxon>
        <taxon>Viridiplantae</taxon>
        <taxon>Streptophyta</taxon>
        <taxon>Embryophyta</taxon>
        <taxon>Tracheophyta</taxon>
        <taxon>Spermatophyta</taxon>
        <taxon>Magnoliopsida</taxon>
        <taxon>eudicotyledons</taxon>
        <taxon>Gunneridae</taxon>
        <taxon>Pentapetalae</taxon>
        <taxon>asterids</taxon>
        <taxon>lamiids</taxon>
        <taxon>Lamiales</taxon>
        <taxon>Plantaginaceae</taxon>
        <taxon>Cheloneae</taxon>
        <taxon>Penstemon</taxon>
    </lineage>
</organism>
<evidence type="ECO:0000313" key="3">
    <source>
        <dbReference type="Proteomes" id="UP001634393"/>
    </source>
</evidence>
<dbReference type="Proteomes" id="UP001634393">
    <property type="component" value="Unassembled WGS sequence"/>
</dbReference>
<dbReference type="EMBL" id="JBJXBP010000002">
    <property type="protein sequence ID" value="KAL3846296.1"/>
    <property type="molecule type" value="Genomic_DNA"/>
</dbReference>
<dbReference type="InterPro" id="IPR036397">
    <property type="entry name" value="RNaseH_sf"/>
</dbReference>
<dbReference type="Pfam" id="PF13456">
    <property type="entry name" value="RVT_3"/>
    <property type="match status" value="1"/>
</dbReference>
<dbReference type="CDD" id="cd06222">
    <property type="entry name" value="RNase_H_like"/>
    <property type="match status" value="1"/>
</dbReference>
<dbReference type="Gene3D" id="3.60.10.10">
    <property type="entry name" value="Endonuclease/exonuclease/phosphatase"/>
    <property type="match status" value="1"/>
</dbReference>
<dbReference type="PANTHER" id="PTHR33116">
    <property type="entry name" value="REVERSE TRANSCRIPTASE ZINC-BINDING DOMAIN-CONTAINING PROTEIN-RELATED-RELATED"/>
    <property type="match status" value="1"/>
</dbReference>
<dbReference type="InterPro" id="IPR043502">
    <property type="entry name" value="DNA/RNA_pol_sf"/>
</dbReference>
<evidence type="ECO:0000313" key="2">
    <source>
        <dbReference type="EMBL" id="KAL3846296.1"/>
    </source>
</evidence>
<comment type="caution">
    <text evidence="2">The sequence shown here is derived from an EMBL/GenBank/DDBJ whole genome shotgun (WGS) entry which is preliminary data.</text>
</comment>
<dbReference type="Pfam" id="PF13966">
    <property type="entry name" value="zf-RVT"/>
    <property type="match status" value="1"/>
</dbReference>
<dbReference type="SUPFAM" id="SSF56672">
    <property type="entry name" value="DNA/RNA polymerases"/>
    <property type="match status" value="1"/>
</dbReference>
<evidence type="ECO:0000259" key="1">
    <source>
        <dbReference type="PROSITE" id="PS50878"/>
    </source>
</evidence>
<dbReference type="Pfam" id="PF03372">
    <property type="entry name" value="Exo_endo_phos"/>
    <property type="match status" value="1"/>
</dbReference>
<dbReference type="InterPro" id="IPR044730">
    <property type="entry name" value="RNase_H-like_dom_plant"/>
</dbReference>
<reference evidence="2 3" key="1">
    <citation type="submission" date="2024-12" db="EMBL/GenBank/DDBJ databases">
        <title>The unique morphological basis and parallel evolutionary history of personate flowers in Penstemon.</title>
        <authorList>
            <person name="Depatie T.H."/>
            <person name="Wessinger C.A."/>
        </authorList>
    </citation>
    <scope>NUCLEOTIDE SEQUENCE [LARGE SCALE GENOMIC DNA]</scope>
    <source>
        <strain evidence="2">WTNN_2</strain>
        <tissue evidence="2">Leaf</tissue>
    </source>
</reference>
<dbReference type="Gene3D" id="3.30.420.10">
    <property type="entry name" value="Ribonuclease H-like superfamily/Ribonuclease H"/>
    <property type="match status" value="1"/>
</dbReference>
<dbReference type="SUPFAM" id="SSF56219">
    <property type="entry name" value="DNase I-like"/>
    <property type="match status" value="1"/>
</dbReference>
<dbReference type="SUPFAM" id="SSF53098">
    <property type="entry name" value="Ribonuclease H-like"/>
    <property type="match status" value="1"/>
</dbReference>
<dbReference type="InterPro" id="IPR026960">
    <property type="entry name" value="RVT-Znf"/>
</dbReference>
<dbReference type="InterPro" id="IPR000477">
    <property type="entry name" value="RT_dom"/>
</dbReference>
<dbReference type="InterPro" id="IPR036691">
    <property type="entry name" value="Endo/exonu/phosph_ase_sf"/>
</dbReference>
<sequence length="1319" mass="150923">MNCLSWNCQGLGGRWTVRTLGDHIRATNPQIVFLMETRLSARKIDFLKNNLGFFGVAVSSVGKSGGLALLWRKDISLSVQSMSRNHIDAFVYNNDASDVWRVTGFYGEPDSANRHISWNVLRRLSSFSSKPWLHLVDFRTALHDSGLVDLGFVGDIYTWTNRWPHPLTIRERLDRACASDLWVQKFPYSRVVHMDTINSDHNPICIEVRAQQTFHRPKAKKKFRFEAMWLKSEDCAKIIGDSWNSLHGSNTTWDKLQNCSRELEIWSRCSFGSIRKSMKNLQEQIANVRKGPTTVRSKQIEKNLTLELEDIRDKEDLMWRQRSKAHWLKEGDKNTRFFHGKASARRKNNEIHGLLDQNVIWCEKMGDIEKIVAGYFQNIFTSTRPSAADIQAVTGVLDKKVDHRMNQRLLQQYLADEVTFALSCMQPFKSPGPDGLPVLFYQKFWNTIGVDVINTTLDFLNKREFFPSCNFTHIVLIPKCKNPKSVSQFRPISLSNVIYKIASKAIVNRLKPLMNDIICDSQSAFVPSRLITDNVLVAFEISHHMKKLTTGKKGHMALKLDMSKAYDKVEWNFIRGVMVALGFDASFIDLIMTCVCTVSYSFMINHEQLGYVQPERGIRQGDPLSPYLFLFCAEGLSALIRQAERRGHIQGVSICTGAPSVSHLLFADDTLIFAQANADSALCIKNILNTYGKASGQDINFDKSAIVISKNTAEIDILRVQSILPVRIEDKHDRYLGLPMVLGKSKKEVFGYIRDKIWERVQGWNEKTLSKAGKEILIKAVLQAIPTYVMGCFKLPKTFIHELETLISSFWWDDKDKKKIHWVKWNDLCSSKMEGGLGFRDLEAFNLALLAKQGWRIIQKPESLLSRILKARYFKSCDFMQANLGSNPSFTWRSILEARPILERGMRWRVGNGLKIRIWGCRWLPRPNTFMVSSPRNTLPFDSKVNLLIDPNLGDWNQELIEEIFWPEEVELILKIPLGSLQNEDTQIWHYTSTGQFSVRSAYHLALRTKRELESGADSSMSSASEQRWIWLWRERIPNKIKIFMWRAMKNLIPVAAILLQRHIPVDNFCPVCGCDEETSLHTLLLCPYARQVWALSNIPAEVYIVLGGSVSDWVEKLRTKLGSGERNLCWIISWTLWNNRNKIRVGEERFQPHEVIEFAKDYWARVNSANVITQIQVTVPLNSRWSAPPLNVIKLNFDGALADGRSGLGVVARNHEGECLDWRSLRINRKLPVEVAEASAAIKALELAIMKGWKHVILEGDCKVVIDRVREQNAFLGSFGVLVEDLKRLASSFDSIQVCHVRRQGNEVANYLAKLALN</sequence>
<accession>A0ABD3UBJ1</accession>
<keyword evidence="3" id="KW-1185">Reference proteome</keyword>
<feature type="domain" description="Reverse transcriptase" evidence="1">
    <location>
        <begin position="458"/>
        <end position="740"/>
    </location>
</feature>
<name>A0ABD3UBJ1_9LAMI</name>